<dbReference type="NCBIfam" id="TIGR00172">
    <property type="entry name" value="maf"/>
    <property type="match status" value="1"/>
</dbReference>
<dbReference type="PIRSF" id="PIRSF006305">
    <property type="entry name" value="Maf"/>
    <property type="match status" value="1"/>
</dbReference>
<evidence type="ECO:0000256" key="2">
    <source>
        <dbReference type="ARBA" id="ARBA00004496"/>
    </source>
</evidence>
<reference evidence="11" key="1">
    <citation type="submission" date="2016-10" db="EMBL/GenBank/DDBJ databases">
        <authorList>
            <person name="Varghese N."/>
            <person name="Submissions S."/>
        </authorList>
    </citation>
    <scope>NUCLEOTIDE SEQUENCE [LARGE SCALE GENOMIC DNA]</scope>
    <source>
        <strain evidence="11">CGMCC 1.7061</strain>
    </source>
</reference>
<evidence type="ECO:0000313" key="11">
    <source>
        <dbReference type="Proteomes" id="UP000198519"/>
    </source>
</evidence>
<comment type="cofactor">
    <cofactor evidence="1 9">
        <name>a divalent metal cation</name>
        <dbReference type="ChEBI" id="CHEBI:60240"/>
    </cofactor>
</comment>
<organism evidence="10 11">
    <name type="scientific">Marinobacter zhejiangensis</name>
    <dbReference type="NCBI Taxonomy" id="488535"/>
    <lineage>
        <taxon>Bacteria</taxon>
        <taxon>Pseudomonadati</taxon>
        <taxon>Pseudomonadota</taxon>
        <taxon>Gammaproteobacteria</taxon>
        <taxon>Pseudomonadales</taxon>
        <taxon>Marinobacteraceae</taxon>
        <taxon>Marinobacter</taxon>
    </lineage>
</organism>
<accession>A0A1I4QLB7</accession>
<feature type="site" description="Important for substrate specificity" evidence="9">
    <location>
        <position position="71"/>
    </location>
</feature>
<comment type="catalytic activity">
    <reaction evidence="9">
        <text>UTP + H2O = UMP + diphosphate + H(+)</text>
        <dbReference type="Rhea" id="RHEA:29395"/>
        <dbReference type="ChEBI" id="CHEBI:15377"/>
        <dbReference type="ChEBI" id="CHEBI:15378"/>
        <dbReference type="ChEBI" id="CHEBI:33019"/>
        <dbReference type="ChEBI" id="CHEBI:46398"/>
        <dbReference type="ChEBI" id="CHEBI:57865"/>
        <dbReference type="EC" id="3.6.1.9"/>
    </reaction>
</comment>
<comment type="function">
    <text evidence="9">Nucleoside triphosphate pyrophosphatase that hydrolyzes dTTP and UTP. May have a dual role in cell division arrest and in preventing the incorporation of modified nucleotides into cellular nucleic acids.</text>
</comment>
<dbReference type="GO" id="GO:0005737">
    <property type="term" value="C:cytoplasm"/>
    <property type="evidence" value="ECO:0007669"/>
    <property type="project" value="UniProtKB-SubCell"/>
</dbReference>
<dbReference type="HAMAP" id="MF_00528">
    <property type="entry name" value="Maf"/>
    <property type="match status" value="1"/>
</dbReference>
<comment type="function">
    <text evidence="7">Nucleoside triphosphate pyrophosphatase that hydrolyzes 7-methyl-GTP (m(7)GTP). May have a dual role in cell division arrest and in preventing the incorporation of modified nucleotides into cellular nucleic acids.</text>
</comment>
<evidence type="ECO:0000256" key="5">
    <source>
        <dbReference type="ARBA" id="ARBA00023080"/>
    </source>
</evidence>
<dbReference type="EC" id="3.6.1.9" evidence="9"/>
<dbReference type="GO" id="GO:0009117">
    <property type="term" value="P:nucleotide metabolic process"/>
    <property type="evidence" value="ECO:0007669"/>
    <property type="project" value="UniProtKB-KW"/>
</dbReference>
<dbReference type="InterPro" id="IPR003697">
    <property type="entry name" value="Maf-like"/>
</dbReference>
<dbReference type="CDD" id="cd00555">
    <property type="entry name" value="Maf"/>
    <property type="match status" value="1"/>
</dbReference>
<proteinExistence type="inferred from homology"/>
<dbReference type="Proteomes" id="UP000198519">
    <property type="component" value="Unassembled WGS sequence"/>
</dbReference>
<dbReference type="PANTHER" id="PTHR43213">
    <property type="entry name" value="BIFUNCTIONAL DTTP/UTP PYROPHOSPHATASE/METHYLTRANSFERASE PROTEIN-RELATED"/>
    <property type="match status" value="1"/>
</dbReference>
<evidence type="ECO:0000313" key="10">
    <source>
        <dbReference type="EMBL" id="SFM40841.1"/>
    </source>
</evidence>
<comment type="subcellular location">
    <subcellularLocation>
        <location evidence="2 9">Cytoplasm</location>
    </subcellularLocation>
</comment>
<comment type="similarity">
    <text evidence="8">Belongs to the Maf family. YceF subfamily.</text>
</comment>
<dbReference type="OrthoDB" id="9807767at2"/>
<dbReference type="PANTHER" id="PTHR43213:SF5">
    <property type="entry name" value="BIFUNCTIONAL DTTP_UTP PYROPHOSPHATASE_METHYLTRANSFERASE PROTEIN-RELATED"/>
    <property type="match status" value="1"/>
</dbReference>
<name>A0A1I4QLB7_9GAMM</name>
<evidence type="ECO:0000256" key="1">
    <source>
        <dbReference type="ARBA" id="ARBA00001968"/>
    </source>
</evidence>
<dbReference type="SUPFAM" id="SSF52972">
    <property type="entry name" value="ITPase-like"/>
    <property type="match status" value="1"/>
</dbReference>
<dbReference type="GO" id="GO:0036218">
    <property type="term" value="F:dTTP diphosphatase activity"/>
    <property type="evidence" value="ECO:0007669"/>
    <property type="project" value="RHEA"/>
</dbReference>
<gene>
    <name evidence="10" type="ORF">SAMN04487963_2451</name>
</gene>
<sequence>MPAIVLASASPRRAELLGQLGVTFSVAPADIDETPLNGESPRDYVIRMAEEKARVCFQRLGGGKTVIGSDTSVVLGDRILGKPADPDDAREMLRALSGRSHQVMTAVAVVKDGWADSTLVITDVHFRVLAADEVDAYVETGESLDKAGSYGIQGRGGVFVDRIEGSYSAVVGLPLTETAKLLQSAGFPVWQMWQGAGQGSR</sequence>
<dbReference type="Pfam" id="PF02545">
    <property type="entry name" value="Maf"/>
    <property type="match status" value="1"/>
</dbReference>
<keyword evidence="11" id="KW-1185">Reference proteome</keyword>
<keyword evidence="5 9" id="KW-0546">Nucleotide metabolism</keyword>
<evidence type="ECO:0000256" key="8">
    <source>
        <dbReference type="ARBA" id="ARBA00060749"/>
    </source>
</evidence>
<evidence type="ECO:0000256" key="6">
    <source>
        <dbReference type="ARBA" id="ARBA00050213"/>
    </source>
</evidence>
<feature type="site" description="Important for substrate specificity" evidence="9">
    <location>
        <position position="12"/>
    </location>
</feature>
<comment type="catalytic activity">
    <reaction evidence="6">
        <text>N(7)-methyl-GTP + H2O = N(7)-methyl-GMP + diphosphate + H(+)</text>
        <dbReference type="Rhea" id="RHEA:58744"/>
        <dbReference type="ChEBI" id="CHEBI:15377"/>
        <dbReference type="ChEBI" id="CHEBI:15378"/>
        <dbReference type="ChEBI" id="CHEBI:33019"/>
        <dbReference type="ChEBI" id="CHEBI:58285"/>
        <dbReference type="ChEBI" id="CHEBI:87133"/>
    </reaction>
</comment>
<feature type="site" description="Important for substrate specificity" evidence="9">
    <location>
        <position position="153"/>
    </location>
</feature>
<keyword evidence="4 9" id="KW-0378">Hydrolase</keyword>
<evidence type="ECO:0000256" key="3">
    <source>
        <dbReference type="ARBA" id="ARBA00022490"/>
    </source>
</evidence>
<protein>
    <recommendedName>
        <fullName evidence="9">dTTP/UTP pyrophosphatase</fullName>
        <shortName evidence="9">dTTPase/UTPase</shortName>
        <ecNumber evidence="9">3.6.1.9</ecNumber>
    </recommendedName>
    <alternativeName>
        <fullName evidence="9">Nucleoside triphosphate pyrophosphatase</fullName>
    </alternativeName>
    <alternativeName>
        <fullName evidence="9">Nucleotide pyrophosphatase</fullName>
        <shortName evidence="9">Nucleotide PPase</shortName>
    </alternativeName>
</protein>
<comment type="catalytic activity">
    <reaction evidence="9">
        <text>dTTP + H2O = dTMP + diphosphate + H(+)</text>
        <dbReference type="Rhea" id="RHEA:28534"/>
        <dbReference type="ChEBI" id="CHEBI:15377"/>
        <dbReference type="ChEBI" id="CHEBI:15378"/>
        <dbReference type="ChEBI" id="CHEBI:33019"/>
        <dbReference type="ChEBI" id="CHEBI:37568"/>
        <dbReference type="ChEBI" id="CHEBI:63528"/>
        <dbReference type="EC" id="3.6.1.9"/>
    </reaction>
</comment>
<dbReference type="Gene3D" id="3.90.950.10">
    <property type="match status" value="1"/>
</dbReference>
<evidence type="ECO:0000256" key="7">
    <source>
        <dbReference type="ARBA" id="ARBA00053369"/>
    </source>
</evidence>
<keyword evidence="3 9" id="KW-0963">Cytoplasm</keyword>
<dbReference type="FunFam" id="3.90.950.10:FF:000005">
    <property type="entry name" value="7-methyl-GTP pyrophosphatase"/>
    <property type="match status" value="1"/>
</dbReference>
<dbReference type="AlphaFoldDB" id="A0A1I4QLB7"/>
<comment type="similarity">
    <text evidence="9">Belongs to the Maf family. YhdE subfamily.</text>
</comment>
<dbReference type="STRING" id="488535.SAMN04487963_2451"/>
<comment type="caution">
    <text evidence="9">Lacks conserved residue(s) required for the propagation of feature annotation.</text>
</comment>
<evidence type="ECO:0000256" key="4">
    <source>
        <dbReference type="ARBA" id="ARBA00022801"/>
    </source>
</evidence>
<dbReference type="EMBL" id="FOUE01000003">
    <property type="protein sequence ID" value="SFM40841.1"/>
    <property type="molecule type" value="Genomic_DNA"/>
</dbReference>
<dbReference type="InterPro" id="IPR029001">
    <property type="entry name" value="ITPase-like_fam"/>
</dbReference>
<evidence type="ECO:0000256" key="9">
    <source>
        <dbReference type="HAMAP-Rule" id="MF_00528"/>
    </source>
</evidence>
<dbReference type="GO" id="GO:0036221">
    <property type="term" value="F:UTP diphosphatase activity"/>
    <property type="evidence" value="ECO:0007669"/>
    <property type="project" value="RHEA"/>
</dbReference>
<feature type="active site" description="Proton acceptor" evidence="9">
    <location>
        <position position="70"/>
    </location>
</feature>
<dbReference type="RefSeq" id="WP_092022913.1">
    <property type="nucleotide sequence ID" value="NZ_FOUE01000003.1"/>
</dbReference>